<dbReference type="AlphaFoldDB" id="A0A815U0J8"/>
<protein>
    <submittedName>
        <fullName evidence="2">Uncharacterized protein</fullName>
    </submittedName>
</protein>
<name>A0A815U0J8_9BILA</name>
<evidence type="ECO:0000313" key="2">
    <source>
        <dbReference type="EMBL" id="CAF1511159.1"/>
    </source>
</evidence>
<feature type="non-terminal residue" evidence="2">
    <location>
        <position position="1"/>
    </location>
</feature>
<reference evidence="2" key="1">
    <citation type="submission" date="2021-02" db="EMBL/GenBank/DDBJ databases">
        <authorList>
            <person name="Nowell W R."/>
        </authorList>
    </citation>
    <scope>NUCLEOTIDE SEQUENCE</scope>
</reference>
<comment type="caution">
    <text evidence="2">The sequence shown here is derived from an EMBL/GenBank/DDBJ whole genome shotgun (WGS) entry which is preliminary data.</text>
</comment>
<dbReference type="Proteomes" id="UP000663889">
    <property type="component" value="Unassembled WGS sequence"/>
</dbReference>
<feature type="signal peptide" evidence="1">
    <location>
        <begin position="1"/>
        <end position="21"/>
    </location>
</feature>
<sequence length="130" mass="14877">CKMKKSISWIITLSIVYTVHCQQTIVDISAQASCTETAIQNRSGEDRWAEAGLDTNVDIYLKCGDIIAFKLEWFPVGSETWSDWFVVGVNDVDTKSDGPTLRLKRMWAYFADHRHKYIICTQNRFKGCSC</sequence>
<evidence type="ECO:0000256" key="1">
    <source>
        <dbReference type="SAM" id="SignalP"/>
    </source>
</evidence>
<feature type="chain" id="PRO_5032557396" evidence="1">
    <location>
        <begin position="22"/>
        <end position="130"/>
    </location>
</feature>
<organism evidence="2 3">
    <name type="scientific">Rotaria sordida</name>
    <dbReference type="NCBI Taxonomy" id="392033"/>
    <lineage>
        <taxon>Eukaryota</taxon>
        <taxon>Metazoa</taxon>
        <taxon>Spiralia</taxon>
        <taxon>Gnathifera</taxon>
        <taxon>Rotifera</taxon>
        <taxon>Eurotatoria</taxon>
        <taxon>Bdelloidea</taxon>
        <taxon>Philodinida</taxon>
        <taxon>Philodinidae</taxon>
        <taxon>Rotaria</taxon>
    </lineage>
</organism>
<dbReference type="EMBL" id="CAJNOU010006728">
    <property type="protein sequence ID" value="CAF1511159.1"/>
    <property type="molecule type" value="Genomic_DNA"/>
</dbReference>
<gene>
    <name evidence="2" type="ORF">SEV965_LOCUS36564</name>
</gene>
<keyword evidence="1" id="KW-0732">Signal</keyword>
<evidence type="ECO:0000313" key="3">
    <source>
        <dbReference type="Proteomes" id="UP000663889"/>
    </source>
</evidence>
<proteinExistence type="predicted"/>
<accession>A0A815U0J8</accession>